<evidence type="ECO:0000259" key="5">
    <source>
        <dbReference type="PROSITE" id="PS50118"/>
    </source>
</evidence>
<proteinExistence type="predicted"/>
<dbReference type="Gene3D" id="1.10.30.10">
    <property type="entry name" value="High mobility group box domain"/>
    <property type="match status" value="1"/>
</dbReference>
<sequence>MATSSKSSETGVKKTRQSHNKKVPPDAPRRNLSSFVIFANARRIELKELYPERPYPAIQSDISREWEQMDEKARAPWKKEMEIDQERYRHEMELYRKYRSGWVWVVGDQRRKELGLTIEDCTKIEFPSSTEGQGGSLRPPQSRINPERSVKRKKHTDEQAAGIRQDNREPGLVETPVPAVAPAQPATSSSHSTNDCYSDMQFYEIPDPSFPEGDDILDNGLLDGDDMSFYSGLGLVRIAPPPAFVGYGVDPAWSDPYAWCEQ</sequence>
<dbReference type="Pfam" id="PF00505">
    <property type="entry name" value="HMG_box"/>
    <property type="match status" value="1"/>
</dbReference>
<dbReference type="AlphaFoldDB" id="A0AAV9VSS2"/>
<evidence type="ECO:0000313" key="7">
    <source>
        <dbReference type="Proteomes" id="UP001370758"/>
    </source>
</evidence>
<dbReference type="InterPro" id="IPR036910">
    <property type="entry name" value="HMG_box_dom_sf"/>
</dbReference>
<comment type="caution">
    <text evidence="6">The sequence shown here is derived from an EMBL/GenBank/DDBJ whole genome shotgun (WGS) entry which is preliminary data.</text>
</comment>
<feature type="compositionally biased region" description="Basic residues" evidence="4">
    <location>
        <begin position="13"/>
        <end position="22"/>
    </location>
</feature>
<dbReference type="Proteomes" id="UP001370758">
    <property type="component" value="Unassembled WGS sequence"/>
</dbReference>
<name>A0AAV9VSS2_9PEZI</name>
<dbReference type="GO" id="GO:0003677">
    <property type="term" value="F:DNA binding"/>
    <property type="evidence" value="ECO:0007669"/>
    <property type="project" value="UniProtKB-UniRule"/>
</dbReference>
<dbReference type="InterPro" id="IPR009071">
    <property type="entry name" value="HMG_box_dom"/>
</dbReference>
<dbReference type="SMART" id="SM00398">
    <property type="entry name" value="HMG"/>
    <property type="match status" value="1"/>
</dbReference>
<evidence type="ECO:0000256" key="3">
    <source>
        <dbReference type="PROSITE-ProRule" id="PRU00267"/>
    </source>
</evidence>
<evidence type="ECO:0000256" key="2">
    <source>
        <dbReference type="ARBA" id="ARBA00023242"/>
    </source>
</evidence>
<protein>
    <recommendedName>
        <fullName evidence="5">HMG box domain-containing protein</fullName>
    </recommendedName>
</protein>
<dbReference type="PROSITE" id="PS50118">
    <property type="entry name" value="HMG_BOX_2"/>
    <property type="match status" value="1"/>
</dbReference>
<reference evidence="6 7" key="1">
    <citation type="submission" date="2023-08" db="EMBL/GenBank/DDBJ databases">
        <authorList>
            <person name="Palmer J.M."/>
        </authorList>
    </citation>
    <scope>NUCLEOTIDE SEQUENCE [LARGE SCALE GENOMIC DNA]</scope>
    <source>
        <strain evidence="6 7">TWF481</strain>
    </source>
</reference>
<dbReference type="SUPFAM" id="SSF47095">
    <property type="entry name" value="HMG-box"/>
    <property type="match status" value="1"/>
</dbReference>
<feature type="region of interest" description="Disordered" evidence="4">
    <location>
        <begin position="1"/>
        <end position="29"/>
    </location>
</feature>
<feature type="domain" description="HMG box" evidence="5">
    <location>
        <begin position="28"/>
        <end position="96"/>
    </location>
</feature>
<dbReference type="PANTHER" id="PTHR46040">
    <property type="entry name" value="HIGH MOBILITY GROUP PROTEIN 2"/>
    <property type="match status" value="1"/>
</dbReference>
<dbReference type="GO" id="GO:0005634">
    <property type="term" value="C:nucleus"/>
    <property type="evidence" value="ECO:0007669"/>
    <property type="project" value="UniProtKB-UniRule"/>
</dbReference>
<dbReference type="InterPro" id="IPR051965">
    <property type="entry name" value="ChromReg_NeuronalGeneExpr"/>
</dbReference>
<dbReference type="GO" id="GO:0010468">
    <property type="term" value="P:regulation of gene expression"/>
    <property type="evidence" value="ECO:0007669"/>
    <property type="project" value="TreeGrafter"/>
</dbReference>
<organism evidence="6 7">
    <name type="scientific">Arthrobotrys musiformis</name>
    <dbReference type="NCBI Taxonomy" id="47236"/>
    <lineage>
        <taxon>Eukaryota</taxon>
        <taxon>Fungi</taxon>
        <taxon>Dikarya</taxon>
        <taxon>Ascomycota</taxon>
        <taxon>Pezizomycotina</taxon>
        <taxon>Orbiliomycetes</taxon>
        <taxon>Orbiliales</taxon>
        <taxon>Orbiliaceae</taxon>
        <taxon>Arthrobotrys</taxon>
    </lineage>
</organism>
<keyword evidence="7" id="KW-1185">Reference proteome</keyword>
<evidence type="ECO:0000256" key="1">
    <source>
        <dbReference type="ARBA" id="ARBA00023125"/>
    </source>
</evidence>
<feature type="compositionally biased region" description="Polar residues" evidence="4">
    <location>
        <begin position="1"/>
        <end position="10"/>
    </location>
</feature>
<evidence type="ECO:0000313" key="6">
    <source>
        <dbReference type="EMBL" id="KAK6495411.1"/>
    </source>
</evidence>
<dbReference type="EMBL" id="JAVHJL010000013">
    <property type="protein sequence ID" value="KAK6495411.1"/>
    <property type="molecule type" value="Genomic_DNA"/>
</dbReference>
<dbReference type="PANTHER" id="PTHR46040:SF3">
    <property type="entry name" value="HIGH MOBILITY GROUP PROTEIN 2"/>
    <property type="match status" value="1"/>
</dbReference>
<accession>A0AAV9VSS2</accession>
<keyword evidence="2 3" id="KW-0539">Nucleus</keyword>
<feature type="DNA-binding region" description="HMG box" evidence="3">
    <location>
        <begin position="28"/>
        <end position="96"/>
    </location>
</feature>
<evidence type="ECO:0000256" key="4">
    <source>
        <dbReference type="SAM" id="MobiDB-lite"/>
    </source>
</evidence>
<keyword evidence="1 3" id="KW-0238">DNA-binding</keyword>
<gene>
    <name evidence="6" type="ORF">TWF481_003434</name>
</gene>
<feature type="region of interest" description="Disordered" evidence="4">
    <location>
        <begin position="126"/>
        <end position="175"/>
    </location>
</feature>